<dbReference type="AlphaFoldDB" id="A0A2H0KAU9"/>
<evidence type="ECO:0000313" key="1">
    <source>
        <dbReference type="EMBL" id="PIQ68359.1"/>
    </source>
</evidence>
<dbReference type="Proteomes" id="UP000229342">
    <property type="component" value="Unassembled WGS sequence"/>
</dbReference>
<evidence type="ECO:0000313" key="2">
    <source>
        <dbReference type="Proteomes" id="UP000229342"/>
    </source>
</evidence>
<organism evidence="1 2">
    <name type="scientific">Candidatus Taylorbacteria bacterium CG11_big_fil_rev_8_21_14_0_20_46_11</name>
    <dbReference type="NCBI Taxonomy" id="1975025"/>
    <lineage>
        <taxon>Bacteria</taxon>
        <taxon>Candidatus Tayloriibacteriota</taxon>
    </lineage>
</organism>
<accession>A0A2H0KAU9</accession>
<gene>
    <name evidence="1" type="ORF">COV91_04480</name>
</gene>
<comment type="caution">
    <text evidence="1">The sequence shown here is derived from an EMBL/GenBank/DDBJ whole genome shotgun (WGS) entry which is preliminary data.</text>
</comment>
<name>A0A2H0KAU9_9BACT</name>
<protein>
    <submittedName>
        <fullName evidence="1">Uncharacterized protein</fullName>
    </submittedName>
</protein>
<proteinExistence type="predicted"/>
<sequence length="94" mass="11220">MQDDNKDTQKQNLEEFYTEVEERYKELLKVKTESADKEGGNDSVGVTYEEALYFFTDYWKYDVPEDLKPYLVREFSQRNTDLLDFLKSLGVIEQ</sequence>
<reference evidence="1 2" key="1">
    <citation type="submission" date="2017-09" db="EMBL/GenBank/DDBJ databases">
        <title>Depth-based differentiation of microbial function through sediment-hosted aquifers and enrichment of novel symbionts in the deep terrestrial subsurface.</title>
        <authorList>
            <person name="Probst A.J."/>
            <person name="Ladd B."/>
            <person name="Jarett J.K."/>
            <person name="Geller-Mcgrath D.E."/>
            <person name="Sieber C.M."/>
            <person name="Emerson J.B."/>
            <person name="Anantharaman K."/>
            <person name="Thomas B.C."/>
            <person name="Malmstrom R."/>
            <person name="Stieglmeier M."/>
            <person name="Klingl A."/>
            <person name="Woyke T."/>
            <person name="Ryan C.M."/>
            <person name="Banfield J.F."/>
        </authorList>
    </citation>
    <scope>NUCLEOTIDE SEQUENCE [LARGE SCALE GENOMIC DNA]</scope>
    <source>
        <strain evidence="1">CG11_big_fil_rev_8_21_14_0_20_46_11</strain>
    </source>
</reference>
<dbReference type="EMBL" id="PCVG01000058">
    <property type="protein sequence ID" value="PIQ68359.1"/>
    <property type="molecule type" value="Genomic_DNA"/>
</dbReference>